<proteinExistence type="predicted"/>
<dbReference type="Proteomes" id="UP000585474">
    <property type="component" value="Unassembled WGS sequence"/>
</dbReference>
<keyword evidence="4" id="KW-1185">Reference proteome</keyword>
<evidence type="ECO:0000313" key="4">
    <source>
        <dbReference type="Proteomes" id="UP000585474"/>
    </source>
</evidence>
<evidence type="ECO:0000256" key="1">
    <source>
        <dbReference type="SAM" id="MobiDB-lite"/>
    </source>
</evidence>
<sequence length="490" mass="54197">MLQSKDYVICMLQKSRGGKHGKEDTMQSNRNGDEALTNIPRGCFNNKRIKPTALQNQNMENDTSAMPPSGNSSYAVIKSASIVGEQVGFIHGEAGVKTLEQIMRDLLAPDSSMENVANVVAADTLATLLPSGHYDVPHSILPFDSMPPLMQAKPAPIVDEKGGYSSGANEVRMQPRIADQSLDVARFVSMDTRGKSNTEFRSEVSEVLARHESSFDQIHATLQTILTDLQALKAQTNISTTGDVNPFAVGDASQTTKPYPQPRTPNSTLKLHFPKFTGEDPTGWIYRAEQYFEFQGIVPTQRVQLASFHLEGIALQWHRWFAKFKGPVNWTEFTTALLCRFGPTEYENPSEALTRLKHTTTVSAYQEKFEKLSQLIDALPDSHLIGIFIAGLKDEVCLDVKLTNPHTLSEAIGVARLVEERNSLQKKPTADYLRFSTIYAEFAALASAPEVTAAENDVGNLVQPSIADQSLLSSNPEYMWMNSQMQNKPN</sequence>
<reference evidence="3 4" key="1">
    <citation type="submission" date="2019-07" db="EMBL/GenBank/DDBJ databases">
        <title>De Novo Assembly of kiwifruit Actinidia rufa.</title>
        <authorList>
            <person name="Sugita-Konishi S."/>
            <person name="Sato K."/>
            <person name="Mori E."/>
            <person name="Abe Y."/>
            <person name="Kisaki G."/>
            <person name="Hamano K."/>
            <person name="Suezawa K."/>
            <person name="Otani M."/>
            <person name="Fukuda T."/>
            <person name="Manabe T."/>
            <person name="Gomi K."/>
            <person name="Tabuchi M."/>
            <person name="Akimitsu K."/>
            <person name="Kataoka I."/>
        </authorList>
    </citation>
    <scope>NUCLEOTIDE SEQUENCE [LARGE SCALE GENOMIC DNA]</scope>
    <source>
        <strain evidence="4">cv. Fuchu</strain>
    </source>
</reference>
<dbReference type="AlphaFoldDB" id="A0A7J0FBB4"/>
<protein>
    <recommendedName>
        <fullName evidence="2">Retrotransposon gag domain-containing protein</fullName>
    </recommendedName>
</protein>
<evidence type="ECO:0000313" key="3">
    <source>
        <dbReference type="EMBL" id="GFY95961.1"/>
    </source>
</evidence>
<dbReference type="Pfam" id="PF03732">
    <property type="entry name" value="Retrotrans_gag"/>
    <property type="match status" value="1"/>
</dbReference>
<accession>A0A7J0FBB4</accession>
<gene>
    <name evidence="3" type="ORF">Acr_11g0002670</name>
</gene>
<feature type="domain" description="Retrotransposon gag" evidence="2">
    <location>
        <begin position="304"/>
        <end position="394"/>
    </location>
</feature>
<dbReference type="InterPro" id="IPR005162">
    <property type="entry name" value="Retrotrans_gag_dom"/>
</dbReference>
<dbReference type="EMBL" id="BJWL01000011">
    <property type="protein sequence ID" value="GFY95961.1"/>
    <property type="molecule type" value="Genomic_DNA"/>
</dbReference>
<organism evidence="3 4">
    <name type="scientific">Actinidia rufa</name>
    <dbReference type="NCBI Taxonomy" id="165716"/>
    <lineage>
        <taxon>Eukaryota</taxon>
        <taxon>Viridiplantae</taxon>
        <taxon>Streptophyta</taxon>
        <taxon>Embryophyta</taxon>
        <taxon>Tracheophyta</taxon>
        <taxon>Spermatophyta</taxon>
        <taxon>Magnoliopsida</taxon>
        <taxon>eudicotyledons</taxon>
        <taxon>Gunneridae</taxon>
        <taxon>Pentapetalae</taxon>
        <taxon>asterids</taxon>
        <taxon>Ericales</taxon>
        <taxon>Actinidiaceae</taxon>
        <taxon>Actinidia</taxon>
    </lineage>
</organism>
<evidence type="ECO:0000259" key="2">
    <source>
        <dbReference type="Pfam" id="PF03732"/>
    </source>
</evidence>
<feature type="region of interest" description="Disordered" evidence="1">
    <location>
        <begin position="17"/>
        <end position="40"/>
    </location>
</feature>
<comment type="caution">
    <text evidence="3">The sequence shown here is derived from an EMBL/GenBank/DDBJ whole genome shotgun (WGS) entry which is preliminary data.</text>
</comment>
<name>A0A7J0FBB4_9ERIC</name>
<dbReference type="OrthoDB" id="2013610at2759"/>